<accession>A0A9D2PSD7</accession>
<evidence type="ECO:0000313" key="8">
    <source>
        <dbReference type="Proteomes" id="UP000823863"/>
    </source>
</evidence>
<feature type="transmembrane region" description="Helical" evidence="6">
    <location>
        <begin position="48"/>
        <end position="67"/>
    </location>
</feature>
<reference evidence="7" key="2">
    <citation type="submission" date="2021-04" db="EMBL/GenBank/DDBJ databases">
        <authorList>
            <person name="Gilroy R."/>
        </authorList>
    </citation>
    <scope>NUCLEOTIDE SEQUENCE</scope>
    <source>
        <strain evidence="7">CHK198-12963</strain>
    </source>
</reference>
<name>A0A9D2PSD7_9FIRM</name>
<feature type="transmembrane region" description="Helical" evidence="6">
    <location>
        <begin position="100"/>
        <end position="120"/>
    </location>
</feature>
<comment type="caution">
    <text evidence="7">The sequence shown here is derived from an EMBL/GenBank/DDBJ whole genome shotgun (WGS) entry which is preliminary data.</text>
</comment>
<protein>
    <submittedName>
        <fullName evidence="7">Branched-chain amino acid ABC transporter permease</fullName>
    </submittedName>
</protein>
<dbReference type="InterPro" id="IPR043428">
    <property type="entry name" value="LivM-like"/>
</dbReference>
<sequence length="355" mass="38724">MEKTEKREKRHLLHEAELFADRNKKILVALLMAVLIVLPMALNNQYLLTVAVKIGSYVIFALGLNVLTGYTGLVSLGHAGFVAVGAYTSSLLAVKMGMNFFGATILGMVVAGLVGVLLGLPTLRVTGTYLSIITLGFGEIVKMIAMNWTPVTNGTLGVKNIPKPSLFGIDLTISNYGLYYLMLVLLLAATLFCIALLRSKSGRAMQAIRADELAGVMMGINTTAYKILAFVISACICAMGGSLYSTLIGYIDPNTFNFDVSTLILSVVILGGMGTIRGMFVGAALLIAFPEVSRFLMEYRFVLYGVILVVMMRFRPQGILGWRSTLPYRLSPEVQKRVEQAVQDKPLNLWQKDED</sequence>
<evidence type="ECO:0000256" key="4">
    <source>
        <dbReference type="ARBA" id="ARBA00022989"/>
    </source>
</evidence>
<dbReference type="Proteomes" id="UP000823863">
    <property type="component" value="Unassembled WGS sequence"/>
</dbReference>
<evidence type="ECO:0000256" key="5">
    <source>
        <dbReference type="ARBA" id="ARBA00023136"/>
    </source>
</evidence>
<feature type="transmembrane region" description="Helical" evidence="6">
    <location>
        <begin position="227"/>
        <end position="251"/>
    </location>
</feature>
<dbReference type="PANTHER" id="PTHR30482:SF10">
    <property type="entry name" value="HIGH-AFFINITY BRANCHED-CHAIN AMINO ACID TRANSPORT PROTEIN BRAE"/>
    <property type="match status" value="1"/>
</dbReference>
<feature type="transmembrane region" description="Helical" evidence="6">
    <location>
        <begin position="263"/>
        <end position="289"/>
    </location>
</feature>
<keyword evidence="2" id="KW-1003">Cell membrane</keyword>
<dbReference type="InterPro" id="IPR001851">
    <property type="entry name" value="ABC_transp_permease"/>
</dbReference>
<feature type="transmembrane region" description="Helical" evidence="6">
    <location>
        <begin position="127"/>
        <end position="148"/>
    </location>
</feature>
<dbReference type="CDD" id="cd06581">
    <property type="entry name" value="TM_PBP1_LivM_like"/>
    <property type="match status" value="1"/>
</dbReference>
<feature type="transmembrane region" description="Helical" evidence="6">
    <location>
        <begin position="177"/>
        <end position="197"/>
    </location>
</feature>
<dbReference type="GO" id="GO:0005886">
    <property type="term" value="C:plasma membrane"/>
    <property type="evidence" value="ECO:0007669"/>
    <property type="project" value="UniProtKB-SubCell"/>
</dbReference>
<feature type="transmembrane region" description="Helical" evidence="6">
    <location>
        <begin position="74"/>
        <end position="94"/>
    </location>
</feature>
<dbReference type="EMBL" id="DWWB01000016">
    <property type="protein sequence ID" value="HJC65806.1"/>
    <property type="molecule type" value="Genomic_DNA"/>
</dbReference>
<organism evidence="7 8">
    <name type="scientific">Candidatus Enterocloster excrementigallinarum</name>
    <dbReference type="NCBI Taxonomy" id="2838558"/>
    <lineage>
        <taxon>Bacteria</taxon>
        <taxon>Bacillati</taxon>
        <taxon>Bacillota</taxon>
        <taxon>Clostridia</taxon>
        <taxon>Lachnospirales</taxon>
        <taxon>Lachnospiraceae</taxon>
        <taxon>Enterocloster</taxon>
    </lineage>
</organism>
<feature type="transmembrane region" description="Helical" evidence="6">
    <location>
        <begin position="301"/>
        <end position="322"/>
    </location>
</feature>
<evidence type="ECO:0000313" key="7">
    <source>
        <dbReference type="EMBL" id="HJC65806.1"/>
    </source>
</evidence>
<gene>
    <name evidence="7" type="ORF">H9931_03665</name>
</gene>
<dbReference type="PANTHER" id="PTHR30482">
    <property type="entry name" value="HIGH-AFFINITY BRANCHED-CHAIN AMINO ACID TRANSPORT SYSTEM PERMEASE"/>
    <property type="match status" value="1"/>
</dbReference>
<evidence type="ECO:0000256" key="3">
    <source>
        <dbReference type="ARBA" id="ARBA00022692"/>
    </source>
</evidence>
<evidence type="ECO:0000256" key="1">
    <source>
        <dbReference type="ARBA" id="ARBA00004651"/>
    </source>
</evidence>
<feature type="transmembrane region" description="Helical" evidence="6">
    <location>
        <begin position="26"/>
        <end position="42"/>
    </location>
</feature>
<reference evidence="7" key="1">
    <citation type="journal article" date="2021" name="PeerJ">
        <title>Extensive microbial diversity within the chicken gut microbiome revealed by metagenomics and culture.</title>
        <authorList>
            <person name="Gilroy R."/>
            <person name="Ravi A."/>
            <person name="Getino M."/>
            <person name="Pursley I."/>
            <person name="Horton D.L."/>
            <person name="Alikhan N.F."/>
            <person name="Baker D."/>
            <person name="Gharbi K."/>
            <person name="Hall N."/>
            <person name="Watson M."/>
            <person name="Adriaenssens E.M."/>
            <person name="Foster-Nyarko E."/>
            <person name="Jarju S."/>
            <person name="Secka A."/>
            <person name="Antonio M."/>
            <person name="Oren A."/>
            <person name="Chaudhuri R.R."/>
            <person name="La Ragione R."/>
            <person name="Hildebrand F."/>
            <person name="Pallen M.J."/>
        </authorList>
    </citation>
    <scope>NUCLEOTIDE SEQUENCE</scope>
    <source>
        <strain evidence="7">CHK198-12963</strain>
    </source>
</reference>
<proteinExistence type="predicted"/>
<dbReference type="Pfam" id="PF02653">
    <property type="entry name" value="BPD_transp_2"/>
    <property type="match status" value="1"/>
</dbReference>
<evidence type="ECO:0000256" key="6">
    <source>
        <dbReference type="SAM" id="Phobius"/>
    </source>
</evidence>
<keyword evidence="4 6" id="KW-1133">Transmembrane helix</keyword>
<dbReference type="AlphaFoldDB" id="A0A9D2PSD7"/>
<keyword evidence="3 6" id="KW-0812">Transmembrane</keyword>
<evidence type="ECO:0000256" key="2">
    <source>
        <dbReference type="ARBA" id="ARBA00022475"/>
    </source>
</evidence>
<comment type="subcellular location">
    <subcellularLocation>
        <location evidence="1">Cell membrane</location>
        <topology evidence="1">Multi-pass membrane protein</topology>
    </subcellularLocation>
</comment>
<keyword evidence="5 6" id="KW-0472">Membrane</keyword>
<dbReference type="GO" id="GO:0015658">
    <property type="term" value="F:branched-chain amino acid transmembrane transporter activity"/>
    <property type="evidence" value="ECO:0007669"/>
    <property type="project" value="InterPro"/>
</dbReference>